<keyword evidence="3" id="KW-1185">Reference proteome</keyword>
<dbReference type="EMBL" id="NBCO01000011">
    <property type="protein sequence ID" value="ORC89703.1"/>
    <property type="molecule type" value="Genomic_DNA"/>
</dbReference>
<organism evidence="2 3">
    <name type="scientific">Trypanosoma theileri</name>
    <dbReference type="NCBI Taxonomy" id="67003"/>
    <lineage>
        <taxon>Eukaryota</taxon>
        <taxon>Discoba</taxon>
        <taxon>Euglenozoa</taxon>
        <taxon>Kinetoplastea</taxon>
        <taxon>Metakinetoplastina</taxon>
        <taxon>Trypanosomatida</taxon>
        <taxon>Trypanosomatidae</taxon>
        <taxon>Trypanosoma</taxon>
    </lineage>
</organism>
<name>A0A1X0NYZ9_9TRYP</name>
<dbReference type="GeneID" id="39984726"/>
<accession>A0A1X0NYZ9</accession>
<feature type="transmembrane region" description="Helical" evidence="1">
    <location>
        <begin position="103"/>
        <end position="121"/>
    </location>
</feature>
<gene>
    <name evidence="2" type="ORF">TM35_000112370</name>
</gene>
<protein>
    <submittedName>
        <fullName evidence="2">p27 protein</fullName>
    </submittedName>
</protein>
<evidence type="ECO:0000313" key="3">
    <source>
        <dbReference type="Proteomes" id="UP000192257"/>
    </source>
</evidence>
<dbReference type="RefSeq" id="XP_028883769.1">
    <property type="nucleotide sequence ID" value="XM_029024946.1"/>
</dbReference>
<keyword evidence="1" id="KW-0812">Transmembrane</keyword>
<keyword evidence="1" id="KW-0472">Membrane</keyword>
<comment type="caution">
    <text evidence="2">The sequence shown here is derived from an EMBL/GenBank/DDBJ whole genome shotgun (WGS) entry which is preliminary data.</text>
</comment>
<dbReference type="OrthoDB" id="255809at2759"/>
<sequence length="241" mass="27578">MSRVTSKMCGGMARANVVDHGVYVKPITHNPYVATVHDGVSTGYLEGFSPKPLHWLYRFRYNLLPQGFATGFFSRNPYGRYVHWLEVSTIEKMRLQANTMEALPARALTTIVVLYTIWFSYRLAFLHPDITLYNVGLWTTKPWIAAQRFNKKQELDQPVYRWVHRAPEYYITDPVRELTKLGVAANDPWVEYVKSIGRGDELLISTRDKDYGVGGKGKLLPLEIPHEEKSGHSPGPLPTLR</sequence>
<evidence type="ECO:0000256" key="1">
    <source>
        <dbReference type="SAM" id="Phobius"/>
    </source>
</evidence>
<dbReference type="VEuPathDB" id="TriTrypDB:TM35_000112370"/>
<proteinExistence type="predicted"/>
<dbReference type="Proteomes" id="UP000192257">
    <property type="component" value="Unassembled WGS sequence"/>
</dbReference>
<dbReference type="AlphaFoldDB" id="A0A1X0NYZ9"/>
<evidence type="ECO:0000313" key="2">
    <source>
        <dbReference type="EMBL" id="ORC89703.1"/>
    </source>
</evidence>
<reference evidence="2 3" key="1">
    <citation type="submission" date="2017-03" db="EMBL/GenBank/DDBJ databases">
        <title>An alternative strategy for trypanosome survival in the mammalian bloodstream revealed through genome and transcriptome analysis of the ubiquitous bovine parasite Trypanosoma (Megatrypanum) theileri.</title>
        <authorList>
            <person name="Kelly S."/>
            <person name="Ivens A."/>
            <person name="Mott A."/>
            <person name="O'Neill E."/>
            <person name="Emms D."/>
            <person name="Macleod O."/>
            <person name="Voorheis P."/>
            <person name="Matthews J."/>
            <person name="Matthews K."/>
            <person name="Carrington M."/>
        </authorList>
    </citation>
    <scope>NUCLEOTIDE SEQUENCE [LARGE SCALE GENOMIC DNA]</scope>
    <source>
        <strain evidence="2">Edinburgh</strain>
    </source>
</reference>
<keyword evidence="1" id="KW-1133">Transmembrane helix</keyword>